<evidence type="ECO:0000313" key="4">
    <source>
        <dbReference type="EMBL" id="RCK78299.1"/>
    </source>
</evidence>
<protein>
    <submittedName>
        <fullName evidence="4">Uncharacterized protein</fullName>
    </submittedName>
</protein>
<evidence type="ECO:0000256" key="3">
    <source>
        <dbReference type="PROSITE-ProRule" id="PRU00023"/>
    </source>
</evidence>
<dbReference type="AlphaFoldDB" id="A0A367ZKK5"/>
<keyword evidence="1" id="KW-0677">Repeat</keyword>
<dbReference type="Gene3D" id="1.25.40.20">
    <property type="entry name" value="Ankyrin repeat-containing domain"/>
    <property type="match status" value="1"/>
</dbReference>
<comment type="caution">
    <text evidence="4">The sequence shown here is derived from an EMBL/GenBank/DDBJ whole genome shotgun (WGS) entry which is preliminary data.</text>
</comment>
<dbReference type="PROSITE" id="PS50297">
    <property type="entry name" value="ANK_REP_REGION"/>
    <property type="match status" value="2"/>
</dbReference>
<accession>A0A367ZKK5</accession>
<sequence>MAVLPSGNPLHDAIVLGRTAEALALLASTSTGAADLQRRFPQGWTLLHLAAYHGDASLVLALLARGLRPDVRDDLGNTPLHTAARFDRVGPLVLLAMKGAPLDAANAAGKTPLRLAIENDCHLAVRALVRLGARQPTAEPLRPAAILLRSRHGVTPVPDPRPERLWQRWQDDFRLFGSDRDRIRRVLSNPRLDAETQVTIIQAILRQRGIDPDRP</sequence>
<dbReference type="EMBL" id="QOQW01000024">
    <property type="protein sequence ID" value="RCK78299.1"/>
    <property type="molecule type" value="Genomic_DNA"/>
</dbReference>
<dbReference type="InterPro" id="IPR050776">
    <property type="entry name" value="Ank_Repeat/CDKN_Inhibitor"/>
</dbReference>
<dbReference type="Pfam" id="PF12796">
    <property type="entry name" value="Ank_2"/>
    <property type="match status" value="1"/>
</dbReference>
<feature type="repeat" description="ANK" evidence="3">
    <location>
        <begin position="42"/>
        <end position="74"/>
    </location>
</feature>
<proteinExistence type="predicted"/>
<dbReference type="PROSITE" id="PS50088">
    <property type="entry name" value="ANK_REPEAT"/>
    <property type="match status" value="2"/>
</dbReference>
<dbReference type="Proteomes" id="UP000252355">
    <property type="component" value="Unassembled WGS sequence"/>
</dbReference>
<organism evidence="4 5">
    <name type="scientific">Candidatus Ozemobacter sibiricus</name>
    <dbReference type="NCBI Taxonomy" id="2268124"/>
    <lineage>
        <taxon>Bacteria</taxon>
        <taxon>Candidatus Ozemobacteria</taxon>
        <taxon>Candidatus Ozemobacterales</taxon>
        <taxon>Candidatus Ozemobacteraceae</taxon>
        <taxon>Candidatus Ozemobacter</taxon>
    </lineage>
</organism>
<evidence type="ECO:0000256" key="2">
    <source>
        <dbReference type="ARBA" id="ARBA00023043"/>
    </source>
</evidence>
<dbReference type="SMART" id="SM00248">
    <property type="entry name" value="ANK"/>
    <property type="match status" value="3"/>
</dbReference>
<gene>
    <name evidence="4" type="ORF">OZSIB_1541</name>
</gene>
<dbReference type="InterPro" id="IPR036770">
    <property type="entry name" value="Ankyrin_rpt-contain_sf"/>
</dbReference>
<dbReference type="PANTHER" id="PTHR24201">
    <property type="entry name" value="ANK_REP_REGION DOMAIN-CONTAINING PROTEIN"/>
    <property type="match status" value="1"/>
</dbReference>
<evidence type="ECO:0000313" key="5">
    <source>
        <dbReference type="Proteomes" id="UP000252355"/>
    </source>
</evidence>
<dbReference type="InterPro" id="IPR002110">
    <property type="entry name" value="Ankyrin_rpt"/>
</dbReference>
<dbReference type="SUPFAM" id="SSF48403">
    <property type="entry name" value="Ankyrin repeat"/>
    <property type="match status" value="1"/>
</dbReference>
<feature type="repeat" description="ANK" evidence="3">
    <location>
        <begin position="75"/>
        <end position="107"/>
    </location>
</feature>
<keyword evidence="2 3" id="KW-0040">ANK repeat</keyword>
<reference evidence="4 5" key="1">
    <citation type="submission" date="2018-05" db="EMBL/GenBank/DDBJ databases">
        <title>A metagenomic window into the 2 km-deep terrestrial subsurface aquifer revealed taxonomically and functionally diverse microbial community comprising novel uncultured bacterial lineages.</title>
        <authorList>
            <person name="Kadnikov V.V."/>
            <person name="Mardanov A.V."/>
            <person name="Beletsky A.V."/>
            <person name="Banks D."/>
            <person name="Pimenov N.V."/>
            <person name="Frank Y.A."/>
            <person name="Karnachuk O.V."/>
            <person name="Ravin N.V."/>
        </authorList>
    </citation>
    <scope>NUCLEOTIDE SEQUENCE [LARGE SCALE GENOMIC DNA]</scope>
    <source>
        <strain evidence="4">BY5</strain>
    </source>
</reference>
<name>A0A367ZKK5_9BACT</name>
<evidence type="ECO:0000256" key="1">
    <source>
        <dbReference type="ARBA" id="ARBA00022737"/>
    </source>
</evidence>